<keyword evidence="6" id="KW-0411">Iron-sulfur</keyword>
<dbReference type="GO" id="GO:0033958">
    <property type="term" value="F:DNA-deoxyinosine glycosylase activity"/>
    <property type="evidence" value="ECO:0007669"/>
    <property type="project" value="InterPro"/>
</dbReference>
<comment type="similarity">
    <text evidence="8">Belongs to the uracil-DNA glycosylase (UDG) superfamily. Type 5 (UDGb) family.</text>
</comment>
<evidence type="ECO:0000256" key="1">
    <source>
        <dbReference type="ARBA" id="ARBA00022485"/>
    </source>
</evidence>
<evidence type="ECO:0000256" key="9">
    <source>
        <dbReference type="ARBA" id="ARBA00023887"/>
    </source>
</evidence>
<dbReference type="InterPro" id="IPR044147">
    <property type="entry name" value="UdgB-like"/>
</dbReference>
<dbReference type="PANTHER" id="PTHR33693:SF3">
    <property type="entry name" value="TYPE-5 URACIL-DNA GLYCOSYLASE"/>
    <property type="match status" value="1"/>
</dbReference>
<evidence type="ECO:0000256" key="8">
    <source>
        <dbReference type="ARBA" id="ARBA00023779"/>
    </source>
</evidence>
<evidence type="ECO:0000313" key="11">
    <source>
        <dbReference type="EMBL" id="RIH78483.1"/>
    </source>
</evidence>
<sequence length="221" mass="24348">MSLEALYARLTTCRACPRLVAWREQVGREKRAAFRNTQYWAKPVPGFGDPMARILIFGLAPGAHGSNRTGRPFTGDASGDFLYPALYRAGLASQPTSSHPGDGLRLEGVHITAAVRCAPPQNKPSPLELRTCANWTAQELALLPHIRVYLALGQIAHQALLAYHGLPKAHHPFRHGSEYRVGERFLLSSYHVSRQNTNTGRLTTAMFEAILERAKTLAEIG</sequence>
<dbReference type="SUPFAM" id="SSF52141">
    <property type="entry name" value="Uracil-DNA glycosylase-like"/>
    <property type="match status" value="1"/>
</dbReference>
<gene>
    <name evidence="11" type="ORF">Mcate_00805</name>
</gene>
<evidence type="ECO:0000256" key="2">
    <source>
        <dbReference type="ARBA" id="ARBA00022723"/>
    </source>
</evidence>
<name>A0A399E4K7_9DEIN</name>
<accession>A0A399E4K7</accession>
<evidence type="ECO:0000256" key="3">
    <source>
        <dbReference type="ARBA" id="ARBA00022763"/>
    </source>
</evidence>
<dbReference type="PANTHER" id="PTHR33693">
    <property type="entry name" value="TYPE-5 URACIL-DNA GLYCOSYLASE"/>
    <property type="match status" value="1"/>
</dbReference>
<keyword evidence="4" id="KW-0378">Hydrolase</keyword>
<keyword evidence="5" id="KW-0408">Iron</keyword>
<proteinExistence type="inferred from homology"/>
<dbReference type="RefSeq" id="WP_027886441.1">
    <property type="nucleotide sequence ID" value="NZ_JBHSXZ010000012.1"/>
</dbReference>
<evidence type="ECO:0000313" key="12">
    <source>
        <dbReference type="Proteomes" id="UP000266089"/>
    </source>
</evidence>
<dbReference type="EMBL" id="QWKX01000014">
    <property type="protein sequence ID" value="RIH78483.1"/>
    <property type="molecule type" value="Genomic_DNA"/>
</dbReference>
<reference evidence="11 12" key="1">
    <citation type="submission" date="2018-08" db="EMBL/GenBank/DDBJ databases">
        <title>Meiothermus cateniformans JCM 15151 genome sequencing project.</title>
        <authorList>
            <person name="Da Costa M.S."/>
            <person name="Albuquerque L."/>
            <person name="Raposo P."/>
            <person name="Froufe H.J.C."/>
            <person name="Barroso C.S."/>
            <person name="Egas C."/>
        </authorList>
    </citation>
    <scope>NUCLEOTIDE SEQUENCE [LARGE SCALE GENOMIC DNA]</scope>
    <source>
        <strain evidence="11 12">JCM 15151</strain>
    </source>
</reference>
<keyword evidence="7" id="KW-0234">DNA repair</keyword>
<dbReference type="Pfam" id="PF03167">
    <property type="entry name" value="UDG"/>
    <property type="match status" value="1"/>
</dbReference>
<comment type="caution">
    <text evidence="11">The sequence shown here is derived from an EMBL/GenBank/DDBJ whole genome shotgun (WGS) entry which is preliminary data.</text>
</comment>
<dbReference type="InterPro" id="IPR036895">
    <property type="entry name" value="Uracil-DNA_glycosylase-like_sf"/>
</dbReference>
<dbReference type="GO" id="GO:0006284">
    <property type="term" value="P:base-excision repair"/>
    <property type="evidence" value="ECO:0007669"/>
    <property type="project" value="InterPro"/>
</dbReference>
<dbReference type="InterPro" id="IPR005122">
    <property type="entry name" value="Uracil-DNA_glycosylase-like"/>
</dbReference>
<keyword evidence="1" id="KW-0004">4Fe-4S</keyword>
<dbReference type="OrthoDB" id="5290748at2"/>
<evidence type="ECO:0000256" key="5">
    <source>
        <dbReference type="ARBA" id="ARBA00023004"/>
    </source>
</evidence>
<dbReference type="SMART" id="SM00986">
    <property type="entry name" value="UDG"/>
    <property type="match status" value="1"/>
</dbReference>
<dbReference type="Proteomes" id="UP000266089">
    <property type="component" value="Unassembled WGS sequence"/>
</dbReference>
<protein>
    <recommendedName>
        <fullName evidence="9">Type-5 uracil-DNA glycosylase</fullName>
    </recommendedName>
</protein>
<evidence type="ECO:0000259" key="10">
    <source>
        <dbReference type="SMART" id="SM00986"/>
    </source>
</evidence>
<dbReference type="AlphaFoldDB" id="A0A399E4K7"/>
<feature type="domain" description="Uracil-DNA glycosylase-like" evidence="10">
    <location>
        <begin position="45"/>
        <end position="211"/>
    </location>
</feature>
<keyword evidence="3" id="KW-0227">DNA damage</keyword>
<dbReference type="GO" id="GO:0004844">
    <property type="term" value="F:uracil DNA N-glycosylase activity"/>
    <property type="evidence" value="ECO:0007669"/>
    <property type="project" value="InterPro"/>
</dbReference>
<evidence type="ECO:0000256" key="6">
    <source>
        <dbReference type="ARBA" id="ARBA00023014"/>
    </source>
</evidence>
<dbReference type="SMART" id="SM00987">
    <property type="entry name" value="UreE_C"/>
    <property type="match status" value="1"/>
</dbReference>
<dbReference type="Gene3D" id="3.40.470.10">
    <property type="entry name" value="Uracil-DNA glycosylase-like domain"/>
    <property type="match status" value="1"/>
</dbReference>
<dbReference type="GO" id="GO:0051539">
    <property type="term" value="F:4 iron, 4 sulfur cluster binding"/>
    <property type="evidence" value="ECO:0007669"/>
    <property type="project" value="UniProtKB-KW"/>
</dbReference>
<organism evidence="11 12">
    <name type="scientific">Meiothermus taiwanensis</name>
    <dbReference type="NCBI Taxonomy" id="172827"/>
    <lineage>
        <taxon>Bacteria</taxon>
        <taxon>Thermotogati</taxon>
        <taxon>Deinococcota</taxon>
        <taxon>Deinococci</taxon>
        <taxon>Thermales</taxon>
        <taxon>Thermaceae</taxon>
        <taxon>Meiothermus</taxon>
    </lineage>
</organism>
<keyword evidence="2" id="KW-0479">Metal-binding</keyword>
<dbReference type="GO" id="GO:0046872">
    <property type="term" value="F:metal ion binding"/>
    <property type="evidence" value="ECO:0007669"/>
    <property type="project" value="UniProtKB-KW"/>
</dbReference>
<evidence type="ECO:0000256" key="4">
    <source>
        <dbReference type="ARBA" id="ARBA00022801"/>
    </source>
</evidence>
<dbReference type="InterPro" id="IPR051536">
    <property type="entry name" value="UDG_Type-4/5"/>
</dbReference>
<dbReference type="CDD" id="cd10031">
    <property type="entry name" value="UDG-F5_TTUDGB_like"/>
    <property type="match status" value="1"/>
</dbReference>
<evidence type="ECO:0000256" key="7">
    <source>
        <dbReference type="ARBA" id="ARBA00023204"/>
    </source>
</evidence>